<proteinExistence type="predicted"/>
<name>A0A1T4LT08_9FIRM</name>
<gene>
    <name evidence="2" type="ORF">SAMN02745973_01071</name>
</gene>
<organism evidence="2 3">
    <name type="scientific">Garciella nitratireducens DSM 15102</name>
    <dbReference type="NCBI Taxonomy" id="1121911"/>
    <lineage>
        <taxon>Bacteria</taxon>
        <taxon>Bacillati</taxon>
        <taxon>Bacillota</taxon>
        <taxon>Clostridia</taxon>
        <taxon>Eubacteriales</taxon>
        <taxon>Eubacteriaceae</taxon>
        <taxon>Garciella</taxon>
    </lineage>
</organism>
<feature type="signal peptide" evidence="1">
    <location>
        <begin position="1"/>
        <end position="22"/>
    </location>
</feature>
<keyword evidence="1" id="KW-0732">Signal</keyword>
<feature type="chain" id="PRO_5038536776" evidence="1">
    <location>
        <begin position="23"/>
        <end position="43"/>
    </location>
</feature>
<evidence type="ECO:0000313" key="2">
    <source>
        <dbReference type="EMBL" id="SJZ57860.1"/>
    </source>
</evidence>
<protein>
    <submittedName>
        <fullName evidence="2">Cyclic lactone autoinducer peptide</fullName>
    </submittedName>
</protein>
<reference evidence="2 3" key="1">
    <citation type="submission" date="2017-02" db="EMBL/GenBank/DDBJ databases">
        <authorList>
            <person name="Peterson S.W."/>
        </authorList>
    </citation>
    <scope>NUCLEOTIDE SEQUENCE [LARGE SCALE GENOMIC DNA]</scope>
    <source>
        <strain evidence="2 3">DSM 15102</strain>
    </source>
</reference>
<evidence type="ECO:0000313" key="3">
    <source>
        <dbReference type="Proteomes" id="UP000196365"/>
    </source>
</evidence>
<dbReference type="EMBL" id="FUWV01000005">
    <property type="protein sequence ID" value="SJZ57860.1"/>
    <property type="molecule type" value="Genomic_DNA"/>
</dbReference>
<dbReference type="InterPro" id="IPR009229">
    <property type="entry name" value="AgrD"/>
</dbReference>
<dbReference type="NCBIfam" id="TIGR04223">
    <property type="entry name" value="quorum_AgrD"/>
    <property type="match status" value="1"/>
</dbReference>
<sequence length="43" mass="4813">MRKMRKLLLTLLASTLTSVATSGVDSKSGWMIYEPDLPECLKK</sequence>
<dbReference type="RefSeq" id="WP_087678526.1">
    <property type="nucleotide sequence ID" value="NZ_FUWV01000005.1"/>
</dbReference>
<dbReference type="Proteomes" id="UP000196365">
    <property type="component" value="Unassembled WGS sequence"/>
</dbReference>
<keyword evidence="3" id="KW-1185">Reference proteome</keyword>
<dbReference type="AlphaFoldDB" id="A0A1T4LT08"/>
<evidence type="ECO:0000256" key="1">
    <source>
        <dbReference type="SAM" id="SignalP"/>
    </source>
</evidence>
<accession>A0A1T4LT08</accession>